<evidence type="ECO:0000313" key="2">
    <source>
        <dbReference type="EMBL" id="MBO0360257.1"/>
    </source>
</evidence>
<dbReference type="InterPro" id="IPR029058">
    <property type="entry name" value="AB_hydrolase_fold"/>
</dbReference>
<organism evidence="2 3">
    <name type="scientific">Hymenobacter telluris</name>
    <dbReference type="NCBI Taxonomy" id="2816474"/>
    <lineage>
        <taxon>Bacteria</taxon>
        <taxon>Pseudomonadati</taxon>
        <taxon>Bacteroidota</taxon>
        <taxon>Cytophagia</taxon>
        <taxon>Cytophagales</taxon>
        <taxon>Hymenobacteraceae</taxon>
        <taxon>Hymenobacter</taxon>
    </lineage>
</organism>
<gene>
    <name evidence="2" type="ORF">J0X19_20020</name>
</gene>
<dbReference type="EMBL" id="JAFLQZ010000017">
    <property type="protein sequence ID" value="MBO0360257.1"/>
    <property type="molecule type" value="Genomic_DNA"/>
</dbReference>
<reference evidence="2" key="1">
    <citation type="submission" date="2021-03" db="EMBL/GenBank/DDBJ databases">
        <authorList>
            <person name="Kim M.K."/>
        </authorList>
    </citation>
    <scope>NUCLEOTIDE SEQUENCE</scope>
    <source>
        <strain evidence="2">BT186</strain>
    </source>
</reference>
<dbReference type="GO" id="GO:0006629">
    <property type="term" value="P:lipid metabolic process"/>
    <property type="evidence" value="ECO:0007669"/>
    <property type="project" value="InterPro"/>
</dbReference>
<protein>
    <submittedName>
        <fullName evidence="2">Lipase family protein</fullName>
    </submittedName>
</protein>
<dbReference type="InterPro" id="IPR002921">
    <property type="entry name" value="Fungal_lipase-type"/>
</dbReference>
<dbReference type="Proteomes" id="UP000664144">
    <property type="component" value="Unassembled WGS sequence"/>
</dbReference>
<dbReference type="CDD" id="cd00519">
    <property type="entry name" value="Lipase_3"/>
    <property type="match status" value="1"/>
</dbReference>
<name>A0A939EZZ6_9BACT</name>
<dbReference type="PANTHER" id="PTHR45856">
    <property type="entry name" value="ALPHA/BETA-HYDROLASES SUPERFAMILY PROTEIN"/>
    <property type="match status" value="1"/>
</dbReference>
<dbReference type="Pfam" id="PF01764">
    <property type="entry name" value="Lipase_3"/>
    <property type="match status" value="1"/>
</dbReference>
<feature type="domain" description="Fungal lipase-type" evidence="1">
    <location>
        <begin position="84"/>
        <end position="242"/>
    </location>
</feature>
<keyword evidence="3" id="KW-1185">Reference proteome</keyword>
<dbReference type="InterPro" id="IPR051218">
    <property type="entry name" value="Sec_MonoDiacylglyc_Lipase"/>
</dbReference>
<dbReference type="RefSeq" id="WP_206986197.1">
    <property type="nucleotide sequence ID" value="NZ_JAFLQZ010000017.1"/>
</dbReference>
<evidence type="ECO:0000313" key="3">
    <source>
        <dbReference type="Proteomes" id="UP000664144"/>
    </source>
</evidence>
<proteinExistence type="predicted"/>
<dbReference type="AlphaFoldDB" id="A0A939EZZ6"/>
<sequence>MQKLLSVFGLLVLLDNTHLSARPLKPGFDKAEYLEMIRLHARIADTAFFGKIPRPTRFRMVYRSSVVGLNNRWDLWTSPDSVAVLSIRGTTQNSASWLENFYAAMLPARGELQLSKTRTFRYDLATNPQAAVHAGWLLGMAYLADDIVAKMDSCHRRGIRNFLVMGHSQGGGIAFLLTSHLRSLQRQQKLPANIQLKTYCSAGPKPGNLYYAYEYEAQTQGPNGGWGFNVVNTADWVPEVPFSIQTVNDFNPTSPFTGAKAAIGKQKLPQRLVLHHVYNKLDRPTRKAQRNFQRYLGTMVSKQVSKQLPEYQAGAFYPSNHYVRAGRPVILLADATYYGLYPNDPKQVFRHHLFEPYLYLAERLP</sequence>
<evidence type="ECO:0000259" key="1">
    <source>
        <dbReference type="Pfam" id="PF01764"/>
    </source>
</evidence>
<accession>A0A939EZZ6</accession>
<comment type="caution">
    <text evidence="2">The sequence shown here is derived from an EMBL/GenBank/DDBJ whole genome shotgun (WGS) entry which is preliminary data.</text>
</comment>
<dbReference type="PANTHER" id="PTHR45856:SF24">
    <property type="entry name" value="FUNGAL LIPASE-LIKE DOMAIN-CONTAINING PROTEIN"/>
    <property type="match status" value="1"/>
</dbReference>
<dbReference type="Gene3D" id="3.40.50.1820">
    <property type="entry name" value="alpha/beta hydrolase"/>
    <property type="match status" value="1"/>
</dbReference>
<dbReference type="SUPFAM" id="SSF53474">
    <property type="entry name" value="alpha/beta-Hydrolases"/>
    <property type="match status" value="1"/>
</dbReference>